<dbReference type="Proteomes" id="UP000032233">
    <property type="component" value="Unassembled WGS sequence"/>
</dbReference>
<reference evidence="8 9" key="1">
    <citation type="submission" date="2013-11" db="EMBL/GenBank/DDBJ databases">
        <title>Metagenomic analysis of a methanogenic consortium involved in long chain n-alkane degradation.</title>
        <authorList>
            <person name="Davidova I.A."/>
            <person name="Callaghan A.V."/>
            <person name="Wawrik B."/>
            <person name="Pruitt S."/>
            <person name="Marks C."/>
            <person name="Duncan K.E."/>
            <person name="Suflita J.M."/>
        </authorList>
    </citation>
    <scope>NUCLEOTIDE SEQUENCE [LARGE SCALE GENOMIC DNA]</scope>
    <source>
        <strain evidence="8 9">SPR</strain>
    </source>
</reference>
<dbReference type="InterPro" id="IPR037185">
    <property type="entry name" value="EmrE-like"/>
</dbReference>
<feature type="domain" description="EamA" evidence="7">
    <location>
        <begin position="152"/>
        <end position="287"/>
    </location>
</feature>
<keyword evidence="5 6" id="KW-0472">Membrane</keyword>
<comment type="subcellular location">
    <subcellularLocation>
        <location evidence="1">Membrane</location>
        <topology evidence="1">Multi-pass membrane protein</topology>
    </subcellularLocation>
</comment>
<evidence type="ECO:0000259" key="7">
    <source>
        <dbReference type="Pfam" id="PF00892"/>
    </source>
</evidence>
<feature type="transmembrane region" description="Helical" evidence="6">
    <location>
        <begin position="247"/>
        <end position="266"/>
    </location>
</feature>
<feature type="transmembrane region" description="Helical" evidence="6">
    <location>
        <begin position="272"/>
        <end position="290"/>
    </location>
</feature>
<organism evidence="8 9">
    <name type="scientific">Dethiosulfatarculus sandiegensis</name>
    <dbReference type="NCBI Taxonomy" id="1429043"/>
    <lineage>
        <taxon>Bacteria</taxon>
        <taxon>Pseudomonadati</taxon>
        <taxon>Thermodesulfobacteriota</taxon>
        <taxon>Desulfarculia</taxon>
        <taxon>Desulfarculales</taxon>
        <taxon>Desulfarculaceae</taxon>
        <taxon>Dethiosulfatarculus</taxon>
    </lineage>
</organism>
<comment type="similarity">
    <text evidence="2">Belongs to the EamA transporter family.</text>
</comment>
<feature type="transmembrane region" description="Helical" evidence="6">
    <location>
        <begin position="36"/>
        <end position="56"/>
    </location>
</feature>
<evidence type="ECO:0000256" key="6">
    <source>
        <dbReference type="SAM" id="Phobius"/>
    </source>
</evidence>
<dbReference type="InterPro" id="IPR050638">
    <property type="entry name" value="AA-Vitamin_Transporters"/>
</dbReference>
<feature type="transmembrane region" description="Helical" evidence="6">
    <location>
        <begin position="68"/>
        <end position="85"/>
    </location>
</feature>
<keyword evidence="4 6" id="KW-1133">Transmembrane helix</keyword>
<evidence type="ECO:0000313" key="9">
    <source>
        <dbReference type="Proteomes" id="UP000032233"/>
    </source>
</evidence>
<dbReference type="Pfam" id="PF00892">
    <property type="entry name" value="EamA"/>
    <property type="match status" value="2"/>
</dbReference>
<dbReference type="EMBL" id="AZAC01000029">
    <property type="protein sequence ID" value="KIX12554.1"/>
    <property type="molecule type" value="Genomic_DNA"/>
</dbReference>
<feature type="transmembrane region" description="Helical" evidence="6">
    <location>
        <begin position="217"/>
        <end position="235"/>
    </location>
</feature>
<feature type="transmembrane region" description="Helical" evidence="6">
    <location>
        <begin position="12"/>
        <end position="30"/>
    </location>
</feature>
<evidence type="ECO:0000256" key="1">
    <source>
        <dbReference type="ARBA" id="ARBA00004141"/>
    </source>
</evidence>
<keyword evidence="9" id="KW-1185">Reference proteome</keyword>
<comment type="caution">
    <text evidence="8">The sequence shown here is derived from an EMBL/GenBank/DDBJ whole genome shotgun (WGS) entry which is preliminary data.</text>
</comment>
<proteinExistence type="inferred from homology"/>
<evidence type="ECO:0000256" key="2">
    <source>
        <dbReference type="ARBA" id="ARBA00007362"/>
    </source>
</evidence>
<dbReference type="SUPFAM" id="SSF103481">
    <property type="entry name" value="Multidrug resistance efflux transporter EmrE"/>
    <property type="match status" value="2"/>
</dbReference>
<keyword evidence="3 6" id="KW-0812">Transmembrane</keyword>
<feature type="transmembrane region" description="Helical" evidence="6">
    <location>
        <begin position="150"/>
        <end position="171"/>
    </location>
</feature>
<dbReference type="InParanoid" id="A0A0D2J309"/>
<dbReference type="AlphaFoldDB" id="A0A0D2J309"/>
<dbReference type="PANTHER" id="PTHR32322">
    <property type="entry name" value="INNER MEMBRANE TRANSPORTER"/>
    <property type="match status" value="1"/>
</dbReference>
<name>A0A0D2J309_9BACT</name>
<sequence length="292" mass="31619">MQDSTLKNLPLLQVLAGASLISFSSIMVRLSEADPTAAGVYRVLFGGIALLAGALIRRENLWMGAKAFFGAAAAGLFFCFDMVFWHRSIHYVGPGLATLIANFQVFLVAAAGVLFFKEKVTTRLIFSIITALAGLYLIVAQDWAATAGNYRAGVLLGLLAALSYTFYLFALRRTMVLPVKLPLFANMAIMSLVSALFLYITATVTGESLAIPRPVDWLWLLIYGLVCHSLGWILIGTGMPRIPPSKTGLILLMQPTLAFIWDILIFARPTTAIEALGAVITLGAIYLGAVRR</sequence>
<dbReference type="STRING" id="1429043.X474_18290"/>
<evidence type="ECO:0000256" key="5">
    <source>
        <dbReference type="ARBA" id="ARBA00023136"/>
    </source>
</evidence>
<feature type="transmembrane region" description="Helical" evidence="6">
    <location>
        <begin position="183"/>
        <end position="205"/>
    </location>
</feature>
<feature type="transmembrane region" description="Helical" evidence="6">
    <location>
        <begin position="91"/>
        <end position="116"/>
    </location>
</feature>
<feature type="transmembrane region" description="Helical" evidence="6">
    <location>
        <begin position="123"/>
        <end position="144"/>
    </location>
</feature>
<evidence type="ECO:0000313" key="8">
    <source>
        <dbReference type="EMBL" id="KIX12554.1"/>
    </source>
</evidence>
<evidence type="ECO:0000256" key="3">
    <source>
        <dbReference type="ARBA" id="ARBA00022692"/>
    </source>
</evidence>
<dbReference type="RefSeq" id="WP_044350447.1">
    <property type="nucleotide sequence ID" value="NZ_AZAC01000029.1"/>
</dbReference>
<dbReference type="GO" id="GO:0016020">
    <property type="term" value="C:membrane"/>
    <property type="evidence" value="ECO:0007669"/>
    <property type="project" value="UniProtKB-SubCell"/>
</dbReference>
<dbReference type="Gene3D" id="1.10.3730.20">
    <property type="match status" value="1"/>
</dbReference>
<dbReference type="InterPro" id="IPR000620">
    <property type="entry name" value="EamA_dom"/>
</dbReference>
<accession>A0A0D2J309</accession>
<evidence type="ECO:0000256" key="4">
    <source>
        <dbReference type="ARBA" id="ARBA00022989"/>
    </source>
</evidence>
<feature type="domain" description="EamA" evidence="7">
    <location>
        <begin position="13"/>
        <end position="139"/>
    </location>
</feature>
<protein>
    <recommendedName>
        <fullName evidence="7">EamA domain-containing protein</fullName>
    </recommendedName>
</protein>
<gene>
    <name evidence="8" type="ORF">X474_18290</name>
</gene>
<dbReference type="PANTHER" id="PTHR32322:SF2">
    <property type="entry name" value="EAMA DOMAIN-CONTAINING PROTEIN"/>
    <property type="match status" value="1"/>
</dbReference>
<dbReference type="OrthoDB" id="5315632at2"/>